<dbReference type="AlphaFoldDB" id="A0A3S5CHD7"/>
<evidence type="ECO:0000313" key="2">
    <source>
        <dbReference type="EMBL" id="VEL08464.1"/>
    </source>
</evidence>
<accession>A0A3S5CHD7</accession>
<feature type="compositionally biased region" description="Basic and acidic residues" evidence="1">
    <location>
        <begin position="8"/>
        <end position="25"/>
    </location>
</feature>
<gene>
    <name evidence="2" type="ORF">PXEA_LOCUS1904</name>
</gene>
<name>A0A3S5CHD7_9PLAT</name>
<organism evidence="2 3">
    <name type="scientific">Protopolystoma xenopodis</name>
    <dbReference type="NCBI Taxonomy" id="117903"/>
    <lineage>
        <taxon>Eukaryota</taxon>
        <taxon>Metazoa</taxon>
        <taxon>Spiralia</taxon>
        <taxon>Lophotrochozoa</taxon>
        <taxon>Platyhelminthes</taxon>
        <taxon>Monogenea</taxon>
        <taxon>Polyopisthocotylea</taxon>
        <taxon>Polystomatidea</taxon>
        <taxon>Polystomatidae</taxon>
        <taxon>Protopolystoma</taxon>
    </lineage>
</organism>
<sequence length="447" mass="47745">MLPSVQKNIEEKDSSESRSDTESSETHQIASFNSDALCPHGRLVNQSRLHCLPQTLWCRIEALFSEPISMLPVNPPLSDSSELSGKIRSSKRRAADAVTTRVECDSDAVGGLGGRSAPFSVTTLARNIRIIGPTDRSSSYTCSDVASTTTFSTPRPPIPGILTFPCAEAHGQVWMPGTCVHCSAAQQDLCQRAVVECQHLAALAGQGLVAAIAAAAQPVQGQQAPISTVEAITNASCLVGGRLENSKSEAGTGFGNGSTVEGLEEICGQYTGPVFSTNRGSIMTLASGNEADCGFETRDCRISSQSSNFRVSACVNDFASNKSDRDLDSRFMKSSPLRCLTGKLASIKFSNTPNSPPPNPLSRSKGHLSEPLQSVASSKSYPSITASVNPNPVYLLPIEFILQWRRFLRTPSPDTLPDSPLASALDSPHVLCEHDRVNTSSLLYTHF</sequence>
<keyword evidence="3" id="KW-1185">Reference proteome</keyword>
<dbReference type="Proteomes" id="UP000784294">
    <property type="component" value="Unassembled WGS sequence"/>
</dbReference>
<evidence type="ECO:0000313" key="3">
    <source>
        <dbReference type="Proteomes" id="UP000784294"/>
    </source>
</evidence>
<reference evidence="2" key="1">
    <citation type="submission" date="2018-11" db="EMBL/GenBank/DDBJ databases">
        <authorList>
            <consortium name="Pathogen Informatics"/>
        </authorList>
    </citation>
    <scope>NUCLEOTIDE SEQUENCE</scope>
</reference>
<comment type="caution">
    <text evidence="2">The sequence shown here is derived from an EMBL/GenBank/DDBJ whole genome shotgun (WGS) entry which is preliminary data.</text>
</comment>
<evidence type="ECO:0000256" key="1">
    <source>
        <dbReference type="SAM" id="MobiDB-lite"/>
    </source>
</evidence>
<feature type="region of interest" description="Disordered" evidence="1">
    <location>
        <begin position="1"/>
        <end position="28"/>
    </location>
</feature>
<proteinExistence type="predicted"/>
<dbReference type="OrthoDB" id="289038at2759"/>
<feature type="region of interest" description="Disordered" evidence="1">
    <location>
        <begin position="348"/>
        <end position="369"/>
    </location>
</feature>
<dbReference type="EMBL" id="CAAALY010004026">
    <property type="protein sequence ID" value="VEL08464.1"/>
    <property type="molecule type" value="Genomic_DNA"/>
</dbReference>
<protein>
    <submittedName>
        <fullName evidence="2">Uncharacterized protein</fullName>
    </submittedName>
</protein>